<dbReference type="InterPro" id="IPR019106">
    <property type="entry name" value="T4SS_TrbC"/>
</dbReference>
<dbReference type="PATRIC" id="fig|158500.4.peg.5225"/>
<protein>
    <submittedName>
        <fullName evidence="1">Conjugal transfer protein TrbC</fullName>
    </submittedName>
</protein>
<dbReference type="RefSeq" id="WP_036529962.1">
    <property type="nucleotide sequence ID" value="NZ_BSFC01000017.1"/>
</dbReference>
<comment type="caution">
    <text evidence="1">The sequence shown here is derived from an EMBL/GenBank/DDBJ whole genome shotgun (WGS) entry which is preliminary data.</text>
</comment>
<dbReference type="eggNOG" id="ENOG5032X1U">
    <property type="taxonomic scope" value="Bacteria"/>
</dbReference>
<dbReference type="AlphaFoldDB" id="A0A031JGA7"/>
<evidence type="ECO:0000313" key="1">
    <source>
        <dbReference type="EMBL" id="EZP72181.1"/>
    </source>
</evidence>
<accession>A0A031JGA7</accession>
<organism evidence="1 2">
    <name type="scientific">Novosphingobium resinovorum</name>
    <dbReference type="NCBI Taxonomy" id="158500"/>
    <lineage>
        <taxon>Bacteria</taxon>
        <taxon>Pseudomonadati</taxon>
        <taxon>Pseudomonadota</taxon>
        <taxon>Alphaproteobacteria</taxon>
        <taxon>Sphingomonadales</taxon>
        <taxon>Sphingomonadaceae</taxon>
        <taxon>Novosphingobium</taxon>
    </lineage>
</organism>
<reference evidence="1 2" key="1">
    <citation type="submission" date="2014-03" db="EMBL/GenBank/DDBJ databases">
        <title>Whole genome sequence of Novosphingobium resinovorum KF1.</title>
        <authorList>
            <person name="Gan H.M."/>
            <person name="Gan H.Y."/>
            <person name="Chew T.H."/>
            <person name="Savka M.A."/>
        </authorList>
    </citation>
    <scope>NUCLEOTIDE SEQUENCE [LARGE SCALE GENOMIC DNA]</scope>
    <source>
        <strain evidence="1 2">KF1</strain>
    </source>
</reference>
<sequence length="292" mass="30776">MPISTPSASSLALAAATLVVAGISTAILAQENAREAIGAQGSQTLERLADAIAKSRTDAPEIAHPVLPDLDSPAERRRAFEGLRRHAAPAELEARARAAHRQSEAALAAERERQARTLRQALGLEPSEEQAIAKAGPNLPADAATRWVPVIFVSSSMPIAVLRSYAGQLERVHGVLAFRGMPGGLRKAGPMAELTAGILQRDPGCEGPGCAMRDVQVIVDPLVFRQHAIAKVPALAMIPGDPAQAYCERGDDSPRGAHLVYGDSALPGLLEEYARLGGKEDVRHAQALMGAR</sequence>
<proteinExistence type="predicted"/>
<gene>
    <name evidence="1" type="primary">trbC</name>
    <name evidence="1" type="ORF">BV97_05144</name>
</gene>
<dbReference type="EMBL" id="JFYZ01000053">
    <property type="protein sequence ID" value="EZP72181.1"/>
    <property type="molecule type" value="Genomic_DNA"/>
</dbReference>
<dbReference type="Proteomes" id="UP000024329">
    <property type="component" value="Unassembled WGS sequence"/>
</dbReference>
<evidence type="ECO:0000313" key="2">
    <source>
        <dbReference type="Proteomes" id="UP000024329"/>
    </source>
</evidence>
<dbReference type="Pfam" id="PF09673">
    <property type="entry name" value="TrbC_Ftype"/>
    <property type="match status" value="1"/>
</dbReference>
<name>A0A031JGA7_9SPHN</name>